<name>A0ACD3ZYL0_9BACI</name>
<dbReference type="EC" id="2.7.4.26" evidence="1"/>
<evidence type="ECO:0000313" key="2">
    <source>
        <dbReference type="Proteomes" id="UP000830837"/>
    </source>
</evidence>
<proteinExistence type="predicted"/>
<keyword evidence="1" id="KW-0808">Transferase</keyword>
<accession>A0ACD3ZYL0</accession>
<keyword evidence="2" id="KW-1185">Reference proteome</keyword>
<dbReference type="Proteomes" id="UP000830837">
    <property type="component" value="Chromosome"/>
</dbReference>
<keyword evidence="1" id="KW-0418">Kinase</keyword>
<dbReference type="EMBL" id="CP096590">
    <property type="protein sequence ID" value="UPV78976.1"/>
    <property type="molecule type" value="Genomic_DNA"/>
</dbReference>
<sequence length="263" mass="29968">MYILKIGGSLITDKNAYCVPRKEEIKRFAKMIKSRWFDLQGKLVVVIGGGSYGNGVPLRYNLLDSEKRKKEDLLMMTVKMFEWINEVAMIFRNEGLPVYPFQTSSYCTTNEGNYDFCFMNPIKMSLQLGLLPITSGDFTFDKKKNFTIYSSDNVPELFVDHFDVQRVVILTDVPGIFESDKTKKIIKRVNQYNYKKIIENTGSSNKQDVTGGMNNKLKALIRVAQKNTNSIVCDGSKHNLIKALFSENPPGTIIEAWKKGDLL</sequence>
<gene>
    <name evidence="1" type="ORF">M0696_19620</name>
</gene>
<evidence type="ECO:0000313" key="1">
    <source>
        <dbReference type="EMBL" id="UPV78976.1"/>
    </source>
</evidence>
<protein>
    <submittedName>
        <fullName evidence="1">Isopentenyl phosphate kinase</fullName>
        <ecNumber evidence="1">2.7.4.26</ecNumber>
    </submittedName>
</protein>
<reference evidence="1" key="1">
    <citation type="submission" date="2022-04" db="EMBL/GenBank/DDBJ databases">
        <title>Complete genome of Bacillus.</title>
        <authorList>
            <person name="Kong X."/>
            <person name="Hou M."/>
        </authorList>
    </citation>
    <scope>NUCLEOTIDE SEQUENCE</scope>
    <source>
        <strain evidence="1">A78.1</strain>
    </source>
</reference>
<organism evidence="1 2">
    <name type="scientific">Bacillus rugosus</name>
    <dbReference type="NCBI Taxonomy" id="2715209"/>
    <lineage>
        <taxon>Bacteria</taxon>
        <taxon>Bacillati</taxon>
        <taxon>Bacillota</taxon>
        <taxon>Bacilli</taxon>
        <taxon>Bacillales</taxon>
        <taxon>Bacillaceae</taxon>
        <taxon>Bacillus</taxon>
    </lineage>
</organism>